<evidence type="ECO:0000256" key="4">
    <source>
        <dbReference type="ARBA" id="ARBA00023033"/>
    </source>
</evidence>
<sequence length="322" mass="35784">MKNKVENDIQSALKAHKGYSQVFQQDKLTFGFIAPIAGYPNGPIPNMNIFEKVVRQADESGVDVIWLRDVPFLDPSFGDAGQVYDPMVYGGLLAGMTKRIAIGTAGIVLPLRDPVIVTKQAATLDQLSGGRFILGLSSGDRSSEYPAFGSNYDNRAERYREATGIIKKLTEESFPSFNTEFYGQFNGSIDLIPKPLGHHIPTIAIGRAGQSLEWIGENMDGWIWHGEPARHVALRRKHWNEATNGIDKPYGYAHFFDLSENPEEALSFGPNYIGGGRKALIDFWAQQQQAGLSHAVLNPKPTLRPADEMIQEFGEYIIPQFR</sequence>
<organism evidence="6 7">
    <name type="scientific">Flavobacterium branchiicola</name>
    <dbReference type="NCBI Taxonomy" id="1114875"/>
    <lineage>
        <taxon>Bacteria</taxon>
        <taxon>Pseudomonadati</taxon>
        <taxon>Bacteroidota</taxon>
        <taxon>Flavobacteriia</taxon>
        <taxon>Flavobacteriales</taxon>
        <taxon>Flavobacteriaceae</taxon>
        <taxon>Flavobacterium</taxon>
    </lineage>
</organism>
<keyword evidence="4" id="KW-0503">Monooxygenase</keyword>
<evidence type="ECO:0000256" key="3">
    <source>
        <dbReference type="ARBA" id="ARBA00023002"/>
    </source>
</evidence>
<evidence type="ECO:0000256" key="2">
    <source>
        <dbReference type="ARBA" id="ARBA00022643"/>
    </source>
</evidence>
<dbReference type="Proteomes" id="UP001595935">
    <property type="component" value="Unassembled WGS sequence"/>
</dbReference>
<gene>
    <name evidence="6" type="ORF">ACFO5S_08545</name>
</gene>
<reference evidence="7" key="1">
    <citation type="journal article" date="2019" name="Int. J. Syst. Evol. Microbiol.">
        <title>The Global Catalogue of Microorganisms (GCM) 10K type strain sequencing project: providing services to taxonomists for standard genome sequencing and annotation.</title>
        <authorList>
            <consortium name="The Broad Institute Genomics Platform"/>
            <consortium name="The Broad Institute Genome Sequencing Center for Infectious Disease"/>
            <person name="Wu L."/>
            <person name="Ma J."/>
        </authorList>
    </citation>
    <scope>NUCLEOTIDE SEQUENCE [LARGE SCALE GENOMIC DNA]</scope>
    <source>
        <strain evidence="7">WYCCWR 13023</strain>
    </source>
</reference>
<dbReference type="InterPro" id="IPR050172">
    <property type="entry name" value="SsuD_RutA_monooxygenase"/>
</dbReference>
<accession>A0ABV9PBQ0</accession>
<proteinExistence type="predicted"/>
<feature type="domain" description="Luciferase-like" evidence="5">
    <location>
        <begin position="46"/>
        <end position="267"/>
    </location>
</feature>
<dbReference type="RefSeq" id="WP_213257191.1">
    <property type="nucleotide sequence ID" value="NZ_JAGYWA010000003.1"/>
</dbReference>
<dbReference type="InterPro" id="IPR020020">
    <property type="entry name" value="Luciferase-type_oxidoreductase"/>
</dbReference>
<keyword evidence="3" id="KW-0560">Oxidoreductase</keyword>
<dbReference type="SUPFAM" id="SSF51679">
    <property type="entry name" value="Bacterial luciferase-like"/>
    <property type="match status" value="1"/>
</dbReference>
<keyword evidence="7" id="KW-1185">Reference proteome</keyword>
<dbReference type="PANTHER" id="PTHR42847">
    <property type="entry name" value="ALKANESULFONATE MONOOXYGENASE"/>
    <property type="match status" value="1"/>
</dbReference>
<evidence type="ECO:0000313" key="6">
    <source>
        <dbReference type="EMBL" id="MFC4747494.1"/>
    </source>
</evidence>
<comment type="caution">
    <text evidence="6">The sequence shown here is derived from an EMBL/GenBank/DDBJ whole genome shotgun (WGS) entry which is preliminary data.</text>
</comment>
<evidence type="ECO:0000259" key="5">
    <source>
        <dbReference type="Pfam" id="PF00296"/>
    </source>
</evidence>
<protein>
    <submittedName>
        <fullName evidence="6">LLM class oxidoreductase</fullName>
    </submittedName>
</protein>
<dbReference type="Pfam" id="PF00296">
    <property type="entry name" value="Bac_luciferase"/>
    <property type="match status" value="1"/>
</dbReference>
<evidence type="ECO:0000313" key="7">
    <source>
        <dbReference type="Proteomes" id="UP001595935"/>
    </source>
</evidence>
<evidence type="ECO:0000256" key="1">
    <source>
        <dbReference type="ARBA" id="ARBA00022630"/>
    </source>
</evidence>
<dbReference type="InterPro" id="IPR011251">
    <property type="entry name" value="Luciferase-like_dom"/>
</dbReference>
<dbReference type="PANTHER" id="PTHR42847:SF4">
    <property type="entry name" value="ALKANESULFONATE MONOOXYGENASE-RELATED"/>
    <property type="match status" value="1"/>
</dbReference>
<dbReference type="InterPro" id="IPR036661">
    <property type="entry name" value="Luciferase-like_sf"/>
</dbReference>
<name>A0ABV9PBQ0_9FLAO</name>
<dbReference type="EMBL" id="JBHSGV010000003">
    <property type="protein sequence ID" value="MFC4747494.1"/>
    <property type="molecule type" value="Genomic_DNA"/>
</dbReference>
<keyword evidence="2" id="KW-0288">FMN</keyword>
<dbReference type="NCBIfam" id="TIGR03571">
    <property type="entry name" value="lucif_BA3436"/>
    <property type="match status" value="1"/>
</dbReference>
<dbReference type="Gene3D" id="3.20.20.30">
    <property type="entry name" value="Luciferase-like domain"/>
    <property type="match status" value="1"/>
</dbReference>
<keyword evidence="1" id="KW-0285">Flavoprotein</keyword>